<comment type="caution">
    <text evidence="1">The sequence shown here is derived from an EMBL/GenBank/DDBJ whole genome shotgun (WGS) entry which is preliminary data.</text>
</comment>
<name>A0ABU5WY06_9BURK</name>
<keyword evidence="2" id="KW-1185">Reference proteome</keyword>
<dbReference type="EMBL" id="JAWRLE010000096">
    <property type="protein sequence ID" value="MEB2583912.1"/>
    <property type="molecule type" value="Genomic_DNA"/>
</dbReference>
<evidence type="ECO:0000313" key="2">
    <source>
        <dbReference type="Proteomes" id="UP001304467"/>
    </source>
</evidence>
<protein>
    <submittedName>
        <fullName evidence="1">Uncharacterized protein</fullName>
    </submittedName>
</protein>
<reference evidence="1 2" key="1">
    <citation type="journal article" date="2023" name="Front. Microbiol.">
        <title>Genomic analyses of Burkholderia respiratory isolates indicates two evolutionarily distinct B. anthina clades.</title>
        <authorList>
            <person name="Pham A."/>
            <person name="Volmer J.G."/>
            <person name="Chambers D.C."/>
            <person name="Smith D.J."/>
            <person name="Reid D.W."/>
            <person name="Burr L."/>
            <person name="Wells T.J."/>
        </authorList>
    </citation>
    <scope>NUCLEOTIDE SEQUENCE [LARGE SCALE GENOMIC DNA]</scope>
    <source>
        <strain evidence="1 2">BCCIQ07A</strain>
    </source>
</reference>
<accession>A0ABU5WY06</accession>
<evidence type="ECO:0000313" key="1">
    <source>
        <dbReference type="EMBL" id="MEB2583912.1"/>
    </source>
</evidence>
<organism evidence="1 2">
    <name type="scientific">Burkholderia anthinoferrum</name>
    <dbReference type="NCBI Taxonomy" id="3090833"/>
    <lineage>
        <taxon>Bacteria</taxon>
        <taxon>Pseudomonadati</taxon>
        <taxon>Pseudomonadota</taxon>
        <taxon>Betaproteobacteria</taxon>
        <taxon>Burkholderiales</taxon>
        <taxon>Burkholderiaceae</taxon>
        <taxon>Burkholderia</taxon>
    </lineage>
</organism>
<gene>
    <name evidence="1" type="ORF">SB593_33790</name>
</gene>
<dbReference type="RefSeq" id="WP_256940252.1">
    <property type="nucleotide sequence ID" value="NZ_JAWRKY010000002.1"/>
</dbReference>
<sequence>MKLDSRLTLFQRGMSEVGLLASRYDHGAKHVNQTGPILPVP</sequence>
<dbReference type="Proteomes" id="UP001304467">
    <property type="component" value="Unassembled WGS sequence"/>
</dbReference>
<proteinExistence type="predicted"/>